<evidence type="ECO:0000256" key="1">
    <source>
        <dbReference type="SAM" id="MobiDB-lite"/>
    </source>
</evidence>
<feature type="region of interest" description="Disordered" evidence="1">
    <location>
        <begin position="56"/>
        <end position="76"/>
    </location>
</feature>
<dbReference type="EMBL" id="KN817559">
    <property type="protein sequence ID" value="KJA21344.1"/>
    <property type="molecule type" value="Genomic_DNA"/>
</dbReference>
<dbReference type="AlphaFoldDB" id="A0A0D2NRE8"/>
<keyword evidence="3" id="KW-1185">Reference proteome</keyword>
<name>A0A0D2NRE8_HYPSF</name>
<dbReference type="Proteomes" id="UP000054270">
    <property type="component" value="Unassembled WGS sequence"/>
</dbReference>
<organism evidence="2 3">
    <name type="scientific">Hypholoma sublateritium (strain FD-334 SS-4)</name>
    <dbReference type="NCBI Taxonomy" id="945553"/>
    <lineage>
        <taxon>Eukaryota</taxon>
        <taxon>Fungi</taxon>
        <taxon>Dikarya</taxon>
        <taxon>Basidiomycota</taxon>
        <taxon>Agaricomycotina</taxon>
        <taxon>Agaricomycetes</taxon>
        <taxon>Agaricomycetidae</taxon>
        <taxon>Agaricales</taxon>
        <taxon>Agaricineae</taxon>
        <taxon>Strophariaceae</taxon>
        <taxon>Hypholoma</taxon>
    </lineage>
</organism>
<feature type="region of interest" description="Disordered" evidence="1">
    <location>
        <begin position="1"/>
        <end position="25"/>
    </location>
</feature>
<proteinExistence type="predicted"/>
<feature type="compositionally biased region" description="Polar residues" evidence="1">
    <location>
        <begin position="7"/>
        <end position="18"/>
    </location>
</feature>
<evidence type="ECO:0000313" key="2">
    <source>
        <dbReference type="EMBL" id="KJA21344.1"/>
    </source>
</evidence>
<sequence length="76" mass="8683">MAKKMNQDWNNRPDSSMKSPDMHLSGDQVEIDGAEKHVLGILGARWKEYASGQEGWYAKNEAGVRDHERNREAPEK</sequence>
<feature type="compositionally biased region" description="Basic and acidic residues" evidence="1">
    <location>
        <begin position="62"/>
        <end position="76"/>
    </location>
</feature>
<protein>
    <submittedName>
        <fullName evidence="2">Uncharacterized protein</fullName>
    </submittedName>
</protein>
<gene>
    <name evidence="2" type="ORF">HYPSUDRAFT_67866</name>
</gene>
<accession>A0A0D2NRE8</accession>
<evidence type="ECO:0000313" key="3">
    <source>
        <dbReference type="Proteomes" id="UP000054270"/>
    </source>
</evidence>
<reference evidence="3" key="1">
    <citation type="submission" date="2014-04" db="EMBL/GenBank/DDBJ databases">
        <title>Evolutionary Origins and Diversification of the Mycorrhizal Mutualists.</title>
        <authorList>
            <consortium name="DOE Joint Genome Institute"/>
            <consortium name="Mycorrhizal Genomics Consortium"/>
            <person name="Kohler A."/>
            <person name="Kuo A."/>
            <person name="Nagy L.G."/>
            <person name="Floudas D."/>
            <person name="Copeland A."/>
            <person name="Barry K.W."/>
            <person name="Cichocki N."/>
            <person name="Veneault-Fourrey C."/>
            <person name="LaButti K."/>
            <person name="Lindquist E.A."/>
            <person name="Lipzen A."/>
            <person name="Lundell T."/>
            <person name="Morin E."/>
            <person name="Murat C."/>
            <person name="Riley R."/>
            <person name="Ohm R."/>
            <person name="Sun H."/>
            <person name="Tunlid A."/>
            <person name="Henrissat B."/>
            <person name="Grigoriev I.V."/>
            <person name="Hibbett D.S."/>
            <person name="Martin F."/>
        </authorList>
    </citation>
    <scope>NUCLEOTIDE SEQUENCE [LARGE SCALE GENOMIC DNA]</scope>
    <source>
        <strain evidence="3">FD-334 SS-4</strain>
    </source>
</reference>